<dbReference type="GO" id="GO:0031177">
    <property type="term" value="F:phosphopantetheine binding"/>
    <property type="evidence" value="ECO:0007669"/>
    <property type="project" value="InterPro"/>
</dbReference>
<dbReference type="Proteomes" id="UP000587462">
    <property type="component" value="Unassembled WGS sequence"/>
</dbReference>
<dbReference type="SUPFAM" id="SSF56801">
    <property type="entry name" value="Acetyl-CoA synthetase-like"/>
    <property type="match status" value="1"/>
</dbReference>
<dbReference type="Gene3D" id="3.40.50.12780">
    <property type="entry name" value="N-terminal domain of ligase-like"/>
    <property type="match status" value="1"/>
</dbReference>
<dbReference type="PANTHER" id="PTHR45527">
    <property type="entry name" value="NONRIBOSOMAL PEPTIDE SYNTHETASE"/>
    <property type="match status" value="1"/>
</dbReference>
<evidence type="ECO:0000256" key="1">
    <source>
        <dbReference type="ARBA" id="ARBA00001957"/>
    </source>
</evidence>
<gene>
    <name evidence="6" type="ORF">HG542_15865</name>
</gene>
<organism evidence="6 7">
    <name type="scientific">Streptomyces morookaense</name>
    <name type="common">Streptoverticillium morookaense</name>
    <dbReference type="NCBI Taxonomy" id="1970"/>
    <lineage>
        <taxon>Bacteria</taxon>
        <taxon>Bacillati</taxon>
        <taxon>Actinomycetota</taxon>
        <taxon>Actinomycetes</taxon>
        <taxon>Kitasatosporales</taxon>
        <taxon>Streptomycetaceae</taxon>
        <taxon>Streptomyces</taxon>
    </lineage>
</organism>
<dbReference type="InterPro" id="IPR045851">
    <property type="entry name" value="AMP-bd_C_sf"/>
</dbReference>
<dbReference type="InterPro" id="IPR042099">
    <property type="entry name" value="ANL_N_sf"/>
</dbReference>
<evidence type="ECO:0000313" key="6">
    <source>
        <dbReference type="EMBL" id="NVK79136.1"/>
    </source>
</evidence>
<evidence type="ECO:0000256" key="2">
    <source>
        <dbReference type="ARBA" id="ARBA00022450"/>
    </source>
</evidence>
<evidence type="ECO:0000256" key="4">
    <source>
        <dbReference type="SAM" id="MobiDB-lite"/>
    </source>
</evidence>
<dbReference type="GO" id="GO:0017000">
    <property type="term" value="P:antibiotic biosynthetic process"/>
    <property type="evidence" value="ECO:0007669"/>
    <property type="project" value="UniProtKB-ARBA"/>
</dbReference>
<dbReference type="InterPro" id="IPR023213">
    <property type="entry name" value="CAT-like_dom_sf"/>
</dbReference>
<dbReference type="Gene3D" id="3.30.300.30">
    <property type="match status" value="1"/>
</dbReference>
<feature type="region of interest" description="Disordered" evidence="4">
    <location>
        <begin position="1032"/>
        <end position="1053"/>
    </location>
</feature>
<dbReference type="Pfam" id="PF00550">
    <property type="entry name" value="PP-binding"/>
    <property type="match status" value="1"/>
</dbReference>
<dbReference type="GO" id="GO:0043041">
    <property type="term" value="P:amino acid activation for nonribosomal peptide biosynthetic process"/>
    <property type="evidence" value="ECO:0007669"/>
    <property type="project" value="TreeGrafter"/>
</dbReference>
<name>A0A7Y7B5S2_STRMO</name>
<feature type="domain" description="Carrier" evidence="5">
    <location>
        <begin position="526"/>
        <end position="600"/>
    </location>
</feature>
<evidence type="ECO:0000256" key="3">
    <source>
        <dbReference type="ARBA" id="ARBA00022553"/>
    </source>
</evidence>
<dbReference type="Gene3D" id="3.30.559.10">
    <property type="entry name" value="Chloramphenicol acetyltransferase-like domain"/>
    <property type="match status" value="1"/>
</dbReference>
<evidence type="ECO:0000259" key="5">
    <source>
        <dbReference type="PROSITE" id="PS50075"/>
    </source>
</evidence>
<feature type="region of interest" description="Disordered" evidence="4">
    <location>
        <begin position="598"/>
        <end position="618"/>
    </location>
</feature>
<dbReference type="PROSITE" id="PS00455">
    <property type="entry name" value="AMP_BINDING"/>
    <property type="match status" value="1"/>
</dbReference>
<sequence>MLTGNRPLSTSHGPRVAYPDGVRVEEVVARRAAELPHAVALRMRDTDVTYAELLAEAHTVAARLTDLGVGAGDVVAVRAARSPRLVSVLLGVLMTGAAYACVPVDWPQRRHHALLRRTGAVLCLADEPAEAPSDVPVVGIAGLFLPSAEDLGPTAPRRRAEGDACCVFFTSGTTGEPKAALAPHRGIVRTALDPAHVLPGPMVSLQIASPAWDVFALELWVPLLGGGTCVIHEGSHLTGADLRAHVRRGVNTVALPATLFNALVEDDLDAFTGLRLLLTGGARASAEHIGRCRDAHPRLRVVNDYGPVENTISTAAWVAEGDIPDEVPIGTPVANTSVHLLDEQHAVVPRGERGQLAVSGDGLSLGYLGDDAETQRRFPVVPLPGGPRRVYLTGDIARMDDDGRLFFLGRRDRQFKVRGLRIEAEEIERLTEAVPGVVRACALALPLDAPAKTQLAVFYVGAPAAVPADDVRRALRISLPAAFVPDLLMPLAELPLGVNGKIDQRALEAVAQGAGGGQGDADERESGDGTVTGVVLETVAELLGHPVSPSTDIFRCGATSLTAIRLATRLGSRLARRIGASDVLTARTPRNIADLLDTCPPDTARTAPDDAERDGRPRRVPLVQGGFWAASRDAGHLDEDIIPMVYRLSAEVDPALLGAAVDAVVARHEALRARFSDGPRLPDVHIVPADRTGPLLDTRPAVATSPEAEADARGWVLRPFDLTSELPVRAALFPVANGESLLAIAVHHIAFDGWSCALLLRDLERAYTALAAGLPAFTDTPASYYRAAADQWDRFRENYPQAVWSWMNRVRGAGELRFPLGAQRPWSGPAAELPLKITEDLRDRVDRAAAAVGATGMAVYHAAYTRLLRSFTGSPEPVVAVPSTGRFTEETTAVVGCFASMLPLRAPGTAQSARELVLSAAEQLREAMHPPLVPLEAIMPELPQGSHRHPLLQAYLLQVELPSRRLALGNGSADYLYLAPERALPELTVELWLPPADGGVLRYRTDAVPEAEAAGLAERLLAEVLSICEELERSPQHTESRTSADNTHLKEER</sequence>
<dbReference type="EMBL" id="JABBXF010000033">
    <property type="protein sequence ID" value="NVK79136.1"/>
    <property type="molecule type" value="Genomic_DNA"/>
</dbReference>
<keyword evidence="3" id="KW-0597">Phosphoprotein</keyword>
<dbReference type="PROSITE" id="PS50075">
    <property type="entry name" value="CARRIER"/>
    <property type="match status" value="1"/>
</dbReference>
<dbReference type="RefSeq" id="WP_171081916.1">
    <property type="nucleotide sequence ID" value="NZ_BNBU01000004.1"/>
</dbReference>
<dbReference type="Pfam" id="PF00668">
    <property type="entry name" value="Condensation"/>
    <property type="match status" value="1"/>
</dbReference>
<dbReference type="InterPro" id="IPR020806">
    <property type="entry name" value="PKS_PP-bd"/>
</dbReference>
<dbReference type="GO" id="GO:0008610">
    <property type="term" value="P:lipid biosynthetic process"/>
    <property type="evidence" value="ECO:0007669"/>
    <property type="project" value="UniProtKB-ARBA"/>
</dbReference>
<proteinExistence type="predicted"/>
<evidence type="ECO:0000313" key="7">
    <source>
        <dbReference type="Proteomes" id="UP000587462"/>
    </source>
</evidence>
<dbReference type="GO" id="GO:0005737">
    <property type="term" value="C:cytoplasm"/>
    <property type="evidence" value="ECO:0007669"/>
    <property type="project" value="TreeGrafter"/>
</dbReference>
<feature type="compositionally biased region" description="Basic and acidic residues" evidence="4">
    <location>
        <begin position="607"/>
        <end position="617"/>
    </location>
</feature>
<keyword evidence="2" id="KW-0596">Phosphopantetheine</keyword>
<dbReference type="Pfam" id="PF00501">
    <property type="entry name" value="AMP-binding"/>
    <property type="match status" value="1"/>
</dbReference>
<dbReference type="Gene3D" id="1.10.1200.10">
    <property type="entry name" value="ACP-like"/>
    <property type="match status" value="1"/>
</dbReference>
<comment type="caution">
    <text evidence="6">The sequence shown here is derived from an EMBL/GenBank/DDBJ whole genome shotgun (WGS) entry which is preliminary data.</text>
</comment>
<dbReference type="SUPFAM" id="SSF47336">
    <property type="entry name" value="ACP-like"/>
    <property type="match status" value="1"/>
</dbReference>
<dbReference type="Gene3D" id="3.30.559.30">
    <property type="entry name" value="Nonribosomal peptide synthetase, condensation domain"/>
    <property type="match status" value="1"/>
</dbReference>
<dbReference type="PANTHER" id="PTHR45527:SF1">
    <property type="entry name" value="FATTY ACID SYNTHASE"/>
    <property type="match status" value="1"/>
</dbReference>
<dbReference type="SMART" id="SM00823">
    <property type="entry name" value="PKS_PP"/>
    <property type="match status" value="1"/>
</dbReference>
<reference evidence="6 7" key="1">
    <citation type="submission" date="2020-04" db="EMBL/GenBank/DDBJ databases">
        <title>Draft Genome Sequence of Streptomyces morookaense DSM 40503, an 8-azaguanine-producing strain.</title>
        <authorList>
            <person name="Qi J."/>
            <person name="Gao J.-M."/>
        </authorList>
    </citation>
    <scope>NUCLEOTIDE SEQUENCE [LARGE SCALE GENOMIC DNA]</scope>
    <source>
        <strain evidence="6 7">DSM 40503</strain>
    </source>
</reference>
<dbReference type="GO" id="GO:0044550">
    <property type="term" value="P:secondary metabolite biosynthetic process"/>
    <property type="evidence" value="ECO:0007669"/>
    <property type="project" value="TreeGrafter"/>
</dbReference>
<dbReference type="GO" id="GO:0003824">
    <property type="term" value="F:catalytic activity"/>
    <property type="evidence" value="ECO:0007669"/>
    <property type="project" value="InterPro"/>
</dbReference>
<dbReference type="InterPro" id="IPR020845">
    <property type="entry name" value="AMP-binding_CS"/>
</dbReference>
<comment type="cofactor">
    <cofactor evidence="1">
        <name>pantetheine 4'-phosphate</name>
        <dbReference type="ChEBI" id="CHEBI:47942"/>
    </cofactor>
</comment>
<accession>A0A7Y7B5S2</accession>
<dbReference type="SUPFAM" id="SSF52777">
    <property type="entry name" value="CoA-dependent acyltransferases"/>
    <property type="match status" value="2"/>
</dbReference>
<dbReference type="InterPro" id="IPR009081">
    <property type="entry name" value="PP-bd_ACP"/>
</dbReference>
<dbReference type="InterPro" id="IPR001242">
    <property type="entry name" value="Condensation_dom"/>
</dbReference>
<protein>
    <submittedName>
        <fullName evidence="6">AMP-binding protein</fullName>
    </submittedName>
</protein>
<dbReference type="InterPro" id="IPR036736">
    <property type="entry name" value="ACP-like_sf"/>
</dbReference>
<dbReference type="InterPro" id="IPR000873">
    <property type="entry name" value="AMP-dep_synth/lig_dom"/>
</dbReference>
<dbReference type="AlphaFoldDB" id="A0A7Y7B5S2"/>
<keyword evidence="7" id="KW-1185">Reference proteome</keyword>